<evidence type="ECO:0000259" key="3">
    <source>
        <dbReference type="PROSITE" id="PS50043"/>
    </source>
</evidence>
<feature type="domain" description="Response regulatory" evidence="4">
    <location>
        <begin position="47"/>
        <end position="168"/>
    </location>
</feature>
<evidence type="ECO:0000256" key="1">
    <source>
        <dbReference type="ARBA" id="ARBA00023125"/>
    </source>
</evidence>
<dbReference type="SUPFAM" id="SSF46894">
    <property type="entry name" value="C-terminal effector domain of the bipartite response regulators"/>
    <property type="match status" value="1"/>
</dbReference>
<sequence>MTTIAQPRLVSAANLEATELPDGPIPVSTSISLDRQASPSPNDQPLEVAIIDDRPLLCDCFGRSLAAVEPRLNLKYFVDVEAFEAAPAEQKSDVRVVLLCMIWSKSRADVLLSQITRLKSADPSADVIVVSDIDDLDDVLKAIEHGMRGYIPTSDRLAVAVKAIQLVAAGGVYIPPSLLVWSGRLIKEMSQAPKQQPQAEDAFTSRQMAVLEAVRRGKANKMIAYELNMCESTVKVHIRNVMKKLKAKNRTELAFIFNNKMQQDLIVNKSQ</sequence>
<evidence type="ECO:0000313" key="6">
    <source>
        <dbReference type="Proteomes" id="UP001642900"/>
    </source>
</evidence>
<feature type="domain" description="HTH luxR-type" evidence="3">
    <location>
        <begin position="196"/>
        <end position="261"/>
    </location>
</feature>
<dbReference type="PROSITE" id="PS50110">
    <property type="entry name" value="RESPONSE_REGULATORY"/>
    <property type="match status" value="1"/>
</dbReference>
<dbReference type="Proteomes" id="UP001642900">
    <property type="component" value="Unassembled WGS sequence"/>
</dbReference>
<name>A0A6G4WFM6_9HYPH</name>
<dbReference type="GO" id="GO:0006355">
    <property type="term" value="P:regulation of DNA-templated transcription"/>
    <property type="evidence" value="ECO:0007669"/>
    <property type="project" value="InterPro"/>
</dbReference>
<reference evidence="5 6" key="1">
    <citation type="submission" date="2020-02" db="EMBL/GenBank/DDBJ databases">
        <title>Genome sequence of strain CCNWXJ40-4.</title>
        <authorList>
            <person name="Gao J."/>
            <person name="Sun J."/>
        </authorList>
    </citation>
    <scope>NUCLEOTIDE SEQUENCE [LARGE SCALE GENOMIC DNA]</scope>
    <source>
        <strain evidence="5 6">CCNWXJ 40-4</strain>
    </source>
</reference>
<dbReference type="InterPro" id="IPR051015">
    <property type="entry name" value="EvgA-like"/>
</dbReference>
<dbReference type="PANTHER" id="PTHR45566">
    <property type="entry name" value="HTH-TYPE TRANSCRIPTIONAL REGULATOR YHJB-RELATED"/>
    <property type="match status" value="1"/>
</dbReference>
<dbReference type="PROSITE" id="PS50043">
    <property type="entry name" value="HTH_LUXR_2"/>
    <property type="match status" value="1"/>
</dbReference>
<organism evidence="5 6">
    <name type="scientific">Allomesorhizobium camelthorni</name>
    <dbReference type="NCBI Taxonomy" id="475069"/>
    <lineage>
        <taxon>Bacteria</taxon>
        <taxon>Pseudomonadati</taxon>
        <taxon>Pseudomonadota</taxon>
        <taxon>Alphaproteobacteria</taxon>
        <taxon>Hyphomicrobiales</taxon>
        <taxon>Phyllobacteriaceae</taxon>
        <taxon>Allomesorhizobium</taxon>
    </lineage>
</organism>
<comment type="caution">
    <text evidence="5">The sequence shown here is derived from an EMBL/GenBank/DDBJ whole genome shotgun (WGS) entry which is preliminary data.</text>
</comment>
<dbReference type="PANTHER" id="PTHR45566:SF1">
    <property type="entry name" value="HTH-TYPE TRANSCRIPTIONAL REGULATOR YHJB-RELATED"/>
    <property type="match status" value="1"/>
</dbReference>
<dbReference type="InterPro" id="IPR016032">
    <property type="entry name" value="Sig_transdc_resp-reg_C-effctor"/>
</dbReference>
<dbReference type="SUPFAM" id="SSF52172">
    <property type="entry name" value="CheY-like"/>
    <property type="match status" value="1"/>
</dbReference>
<protein>
    <submittedName>
        <fullName evidence="5">Response regulator transcription factor</fullName>
    </submittedName>
</protein>
<accession>A0A6G4WFM6</accession>
<dbReference type="InterPro" id="IPR011006">
    <property type="entry name" value="CheY-like_superfamily"/>
</dbReference>
<dbReference type="PRINTS" id="PR00038">
    <property type="entry name" value="HTHLUXR"/>
</dbReference>
<dbReference type="Pfam" id="PF00196">
    <property type="entry name" value="GerE"/>
    <property type="match status" value="1"/>
</dbReference>
<keyword evidence="6" id="KW-1185">Reference proteome</keyword>
<dbReference type="PROSITE" id="PS00622">
    <property type="entry name" value="HTH_LUXR_1"/>
    <property type="match status" value="1"/>
</dbReference>
<dbReference type="CDD" id="cd06170">
    <property type="entry name" value="LuxR_C_like"/>
    <property type="match status" value="1"/>
</dbReference>
<comment type="caution">
    <text evidence="2">Lacks conserved residue(s) required for the propagation of feature annotation.</text>
</comment>
<keyword evidence="1" id="KW-0238">DNA-binding</keyword>
<dbReference type="EMBL" id="JAAKZF010000027">
    <property type="protein sequence ID" value="NGO53158.1"/>
    <property type="molecule type" value="Genomic_DNA"/>
</dbReference>
<dbReference type="InterPro" id="IPR001789">
    <property type="entry name" value="Sig_transdc_resp-reg_receiver"/>
</dbReference>
<evidence type="ECO:0000256" key="2">
    <source>
        <dbReference type="PROSITE-ProRule" id="PRU00169"/>
    </source>
</evidence>
<dbReference type="GO" id="GO:0000160">
    <property type="term" value="P:phosphorelay signal transduction system"/>
    <property type="evidence" value="ECO:0007669"/>
    <property type="project" value="InterPro"/>
</dbReference>
<dbReference type="GO" id="GO:0003677">
    <property type="term" value="F:DNA binding"/>
    <property type="evidence" value="ECO:0007669"/>
    <property type="project" value="UniProtKB-KW"/>
</dbReference>
<dbReference type="SMART" id="SM00421">
    <property type="entry name" value="HTH_LUXR"/>
    <property type="match status" value="1"/>
</dbReference>
<dbReference type="AlphaFoldDB" id="A0A6G4WFM6"/>
<dbReference type="Gene3D" id="3.40.50.2300">
    <property type="match status" value="1"/>
</dbReference>
<proteinExistence type="predicted"/>
<dbReference type="InterPro" id="IPR000792">
    <property type="entry name" value="Tscrpt_reg_LuxR_C"/>
</dbReference>
<evidence type="ECO:0000259" key="4">
    <source>
        <dbReference type="PROSITE" id="PS50110"/>
    </source>
</evidence>
<evidence type="ECO:0000313" key="5">
    <source>
        <dbReference type="EMBL" id="NGO53158.1"/>
    </source>
</evidence>
<gene>
    <name evidence="5" type="ORF">G6N73_18630</name>
</gene>